<dbReference type="SUPFAM" id="SSF52540">
    <property type="entry name" value="P-loop containing nucleoside triphosphate hydrolases"/>
    <property type="match status" value="2"/>
</dbReference>
<feature type="region of interest" description="Disordered" evidence="7">
    <location>
        <begin position="354"/>
        <end position="378"/>
    </location>
</feature>
<protein>
    <recommendedName>
        <fullName evidence="12">SNF2 domain-containing protein / helicase domain-containing protein</fullName>
    </recommendedName>
</protein>
<evidence type="ECO:0008006" key="12">
    <source>
        <dbReference type="Google" id="ProtNLM"/>
    </source>
</evidence>
<dbReference type="CDD" id="cd18793">
    <property type="entry name" value="SF2_C_SNF"/>
    <property type="match status" value="1"/>
</dbReference>
<feature type="domain" description="Helicase ATP-binding" evidence="8">
    <location>
        <begin position="624"/>
        <end position="802"/>
    </location>
</feature>
<keyword evidence="4" id="KW-0347">Helicase</keyword>
<keyword evidence="6" id="KW-0539">Nucleus</keyword>
<reference evidence="11" key="1">
    <citation type="submission" date="2016-06" db="EMBL/GenBank/DDBJ databases">
        <title>Parallel loss of symbiosis genes in relatives of nitrogen-fixing non-legume Parasponia.</title>
        <authorList>
            <person name="Van Velzen R."/>
            <person name="Holmer R."/>
            <person name="Bu F."/>
            <person name="Rutten L."/>
            <person name="Van Zeijl A."/>
            <person name="Liu W."/>
            <person name="Santuari L."/>
            <person name="Cao Q."/>
            <person name="Sharma T."/>
            <person name="Shen D."/>
            <person name="Roswanjaya Y."/>
            <person name="Wardhani T."/>
            <person name="Kalhor M.S."/>
            <person name="Jansen J."/>
            <person name="Van den Hoogen J."/>
            <person name="Gungor B."/>
            <person name="Hartog M."/>
            <person name="Hontelez J."/>
            <person name="Verver J."/>
            <person name="Yang W.-C."/>
            <person name="Schijlen E."/>
            <person name="Repin R."/>
            <person name="Schilthuizen M."/>
            <person name="Schranz E."/>
            <person name="Heidstra R."/>
            <person name="Miyata K."/>
            <person name="Fedorova E."/>
            <person name="Kohlen W."/>
            <person name="Bisseling T."/>
            <person name="Smit S."/>
            <person name="Geurts R."/>
        </authorList>
    </citation>
    <scope>NUCLEOTIDE SEQUENCE [LARGE SCALE GENOMIC DNA]</scope>
    <source>
        <strain evidence="11">cv. WU1-14</strain>
    </source>
</reference>
<dbReference type="SMART" id="SM00490">
    <property type="entry name" value="HELICc"/>
    <property type="match status" value="1"/>
</dbReference>
<evidence type="ECO:0000256" key="1">
    <source>
        <dbReference type="ARBA" id="ARBA00004123"/>
    </source>
</evidence>
<feature type="region of interest" description="Disordered" evidence="7">
    <location>
        <begin position="417"/>
        <end position="463"/>
    </location>
</feature>
<proteinExistence type="predicted"/>
<dbReference type="InterPro" id="IPR000330">
    <property type="entry name" value="SNF2_N"/>
</dbReference>
<feature type="compositionally biased region" description="Polar residues" evidence="7">
    <location>
        <begin position="423"/>
        <end position="439"/>
    </location>
</feature>
<dbReference type="PROSITE" id="PS51194">
    <property type="entry name" value="HELICASE_CTER"/>
    <property type="match status" value="1"/>
</dbReference>
<evidence type="ECO:0000259" key="9">
    <source>
        <dbReference type="PROSITE" id="PS51194"/>
    </source>
</evidence>
<dbReference type="InterPro" id="IPR038718">
    <property type="entry name" value="SNF2-like_sf"/>
</dbReference>
<dbReference type="GO" id="GO:0005524">
    <property type="term" value="F:ATP binding"/>
    <property type="evidence" value="ECO:0007669"/>
    <property type="project" value="UniProtKB-KW"/>
</dbReference>
<evidence type="ECO:0000313" key="10">
    <source>
        <dbReference type="EMBL" id="PON80803.1"/>
    </source>
</evidence>
<evidence type="ECO:0000256" key="6">
    <source>
        <dbReference type="ARBA" id="ARBA00023242"/>
    </source>
</evidence>
<evidence type="ECO:0000256" key="7">
    <source>
        <dbReference type="SAM" id="MobiDB-lite"/>
    </source>
</evidence>
<evidence type="ECO:0000256" key="5">
    <source>
        <dbReference type="ARBA" id="ARBA00022840"/>
    </source>
</evidence>
<dbReference type="InterPro" id="IPR001650">
    <property type="entry name" value="Helicase_C-like"/>
</dbReference>
<feature type="compositionally biased region" description="Basic and acidic residues" evidence="7">
    <location>
        <begin position="442"/>
        <end position="452"/>
    </location>
</feature>
<comment type="caution">
    <text evidence="10">The sequence shown here is derived from an EMBL/GenBank/DDBJ whole genome shotgun (WGS) entry which is preliminary data.</text>
</comment>
<dbReference type="SMART" id="SM00487">
    <property type="entry name" value="DEXDc"/>
    <property type="match status" value="1"/>
</dbReference>
<dbReference type="InterPro" id="IPR049730">
    <property type="entry name" value="SNF2/RAD54-like_C"/>
</dbReference>
<dbReference type="OrthoDB" id="3270319at2759"/>
<dbReference type="InterPro" id="IPR044567">
    <property type="entry name" value="CLSY/DRD1"/>
</dbReference>
<evidence type="ECO:0000259" key="8">
    <source>
        <dbReference type="PROSITE" id="PS51192"/>
    </source>
</evidence>
<evidence type="ECO:0000256" key="3">
    <source>
        <dbReference type="ARBA" id="ARBA00022801"/>
    </source>
</evidence>
<dbReference type="AlphaFoldDB" id="A0A2P5E5I0"/>
<feature type="compositionally biased region" description="Basic and acidic residues" evidence="7">
    <location>
        <begin position="354"/>
        <end position="370"/>
    </location>
</feature>
<dbReference type="GO" id="GO:0004386">
    <property type="term" value="F:helicase activity"/>
    <property type="evidence" value="ECO:0007669"/>
    <property type="project" value="UniProtKB-KW"/>
</dbReference>
<evidence type="ECO:0000256" key="2">
    <source>
        <dbReference type="ARBA" id="ARBA00022741"/>
    </source>
</evidence>
<organism evidence="10 11">
    <name type="scientific">Parasponia andersonii</name>
    <name type="common">Sponia andersonii</name>
    <dbReference type="NCBI Taxonomy" id="3476"/>
    <lineage>
        <taxon>Eukaryota</taxon>
        <taxon>Viridiplantae</taxon>
        <taxon>Streptophyta</taxon>
        <taxon>Embryophyta</taxon>
        <taxon>Tracheophyta</taxon>
        <taxon>Spermatophyta</taxon>
        <taxon>Magnoliopsida</taxon>
        <taxon>eudicotyledons</taxon>
        <taxon>Gunneridae</taxon>
        <taxon>Pentapetalae</taxon>
        <taxon>rosids</taxon>
        <taxon>fabids</taxon>
        <taxon>Rosales</taxon>
        <taxon>Cannabaceae</taxon>
        <taxon>Parasponia</taxon>
    </lineage>
</organism>
<keyword evidence="3" id="KW-0378">Hydrolase</keyword>
<dbReference type="GO" id="GO:0005634">
    <property type="term" value="C:nucleus"/>
    <property type="evidence" value="ECO:0007669"/>
    <property type="project" value="UniProtKB-SubCell"/>
</dbReference>
<dbReference type="Proteomes" id="UP000237105">
    <property type="component" value="Unassembled WGS sequence"/>
</dbReference>
<dbReference type="InterPro" id="IPR014001">
    <property type="entry name" value="Helicase_ATP-bd"/>
</dbReference>
<accession>A0A2P5E5I0</accession>
<evidence type="ECO:0000313" key="11">
    <source>
        <dbReference type="Proteomes" id="UP000237105"/>
    </source>
</evidence>
<dbReference type="GO" id="GO:0080188">
    <property type="term" value="P:gene silencing by siRNA-directed DNA methylation"/>
    <property type="evidence" value="ECO:0007669"/>
    <property type="project" value="InterPro"/>
</dbReference>
<name>A0A2P5E5I0_PARAD</name>
<dbReference type="InterPro" id="IPR027417">
    <property type="entry name" value="P-loop_NTPase"/>
</dbReference>
<dbReference type="EMBL" id="JXTB01000001">
    <property type="protein sequence ID" value="PON80803.1"/>
    <property type="molecule type" value="Genomic_DNA"/>
</dbReference>
<evidence type="ECO:0000256" key="4">
    <source>
        <dbReference type="ARBA" id="ARBA00022806"/>
    </source>
</evidence>
<dbReference type="STRING" id="3476.A0A2P5E5I0"/>
<dbReference type="Pfam" id="PF00271">
    <property type="entry name" value="Helicase_C"/>
    <property type="match status" value="1"/>
</dbReference>
<dbReference type="Pfam" id="PF00176">
    <property type="entry name" value="SNF2-rel_dom"/>
    <property type="match status" value="1"/>
</dbReference>
<comment type="subcellular location">
    <subcellularLocation>
        <location evidence="1">Nucleus</location>
    </subcellularLocation>
</comment>
<dbReference type="Gene3D" id="3.40.50.300">
    <property type="entry name" value="P-loop containing nucleotide triphosphate hydrolases"/>
    <property type="match status" value="1"/>
</dbReference>
<dbReference type="GO" id="GO:0016787">
    <property type="term" value="F:hydrolase activity"/>
    <property type="evidence" value="ECO:0007669"/>
    <property type="project" value="UniProtKB-KW"/>
</dbReference>
<gene>
    <name evidence="10" type="ORF">PanWU01x14_003590</name>
</gene>
<keyword evidence="11" id="KW-1185">Reference proteome</keyword>
<dbReference type="PANTHER" id="PTHR45821:SF1">
    <property type="entry name" value="ATP-DEPENDENT HELICASE FAMILY PROTEIN-RELATED"/>
    <property type="match status" value="1"/>
</dbReference>
<dbReference type="PANTHER" id="PTHR45821">
    <property type="entry name" value="SNF2 DOMAIN-CONTAINING PROTEIN CLASSY 2-RELATED"/>
    <property type="match status" value="1"/>
</dbReference>
<dbReference type="Gene3D" id="3.40.50.10810">
    <property type="entry name" value="Tandem AAA-ATPase domain"/>
    <property type="match status" value="1"/>
</dbReference>
<feature type="domain" description="Helicase C-terminal" evidence="9">
    <location>
        <begin position="956"/>
        <end position="1124"/>
    </location>
</feature>
<keyword evidence="5" id="KW-0067">ATP-binding</keyword>
<keyword evidence="2" id="KW-0547">Nucleotide-binding</keyword>
<sequence>MALSGSLFDETSSTTTPKKATTASKVHNFSDSSFIQKLVEGLNSGKFGSVTKDIEAFLARKRRTPSPYFEAKNKVELASKFVDEKTTHLAGEIVFVDLENQSAADEIQTAPIPIITIDSDGEEGKDWRQTYTCEDAALNKPLGETIMKDIGVKEHAYTWDASLNGELDSEIKKDKGVDLGVEDTGVRDHADRRASLEDTSLHGEIDSEIKQDKGVLVGIEDEGNHETITEHNYGPKDVYCGDSRNCVEGASLHKKIDLDAEDKGVQRPSSPCQNSVLNQPSRKTLKVIGIRDHLDSRTGLADESRYGKLDSEIKKDKGIYLGVEDEGNHQPSAEDNDVLKDVYSTDGRTCMEDASFRGKIDSDAEDKDQRSSSPCESALLNHQASAEDNDGLEDVYGADGRTCVQDASLHGKVDSEAEDIGDQTPSSPSENAVLNQPSGETFMDKGVGDHSDTGTCVEDASPCEEVDSEVKKDKGIYLGVDDEESHKSSTEEDDLEDVWNEFSMSLELTKGTAVDHSSDEQVTEVEEKCEHSFVLKEDLGYVCRVCGVIGRGIEKIFEFQYKKVKRSTRTYMPESKDVQDKSAGIVKPNLFGNSLMLTRVHAHPSHLEKMKSHQVEGFSFLVSNLMGDNPGGCILAHAPGSGKTFMIISFLQSFLFKYPNARPLVVLPKGIMDTWKKEFRIWQIEDIPLFDIYKAKGSRFQQLEVLKQWADKKSILFLGYQQFSTIVCNKENNEASTSCRDMLLKVPSILILDEGHTPRNDNTDVFQTLAQVQTPRKVVLSGTLYQNHVNEVFNVLNLVRPRFLNTETSRPIMKRIMSKVDMSCFKRPSKASGDAAFFEIVEDTLQKDKDFRRKVSVINDLREMTSKVLHYYKGDFLDELPGLVDFTVVLNLSSKQKCEVEKIKRLSSRFKASSVGSAVYLHPNLQPFSDNLTATDDNMDLILKYLDVEDGVKAKFFLNMLNLCESKKEKLLVFSQYLVPLKFLGRLAVKMKGWSLDREIFFISGDSNQNDRECSMERFNNSPCAKVFFGSIKACGEGISLIGASRILILDVHLNPSVTRQAIGRAFRPGQQKRVVVYRLVAADSPEDEDYQTCLKKELISKMWFEWKEHCGYRAFYAETVNVNECGDEFLESSLKLAEDVKVLYRR</sequence>
<dbReference type="PROSITE" id="PS51192">
    <property type="entry name" value="HELICASE_ATP_BIND_1"/>
    <property type="match status" value="1"/>
</dbReference>